<reference evidence="2 3" key="1">
    <citation type="submission" date="2014-06" db="EMBL/GenBank/DDBJ databases">
        <title>Evolutionary Origins and Diversification of the Mycorrhizal Mutualists.</title>
        <authorList>
            <consortium name="DOE Joint Genome Institute"/>
            <consortium name="Mycorrhizal Genomics Consortium"/>
            <person name="Kohler A."/>
            <person name="Kuo A."/>
            <person name="Nagy L.G."/>
            <person name="Floudas D."/>
            <person name="Copeland A."/>
            <person name="Barry K.W."/>
            <person name="Cichocki N."/>
            <person name="Veneault-Fourrey C."/>
            <person name="LaButti K."/>
            <person name="Lindquist E.A."/>
            <person name="Lipzen A."/>
            <person name="Lundell T."/>
            <person name="Morin E."/>
            <person name="Murat C."/>
            <person name="Riley R."/>
            <person name="Ohm R."/>
            <person name="Sun H."/>
            <person name="Tunlid A."/>
            <person name="Henrissat B."/>
            <person name="Grigoriev I.V."/>
            <person name="Hibbett D.S."/>
            <person name="Martin F."/>
        </authorList>
    </citation>
    <scope>NUCLEOTIDE SEQUENCE [LARGE SCALE GENOMIC DNA]</scope>
    <source>
        <strain evidence="2 3">SS14</strain>
    </source>
</reference>
<organism evidence="2 3">
    <name type="scientific">Sphaerobolus stellatus (strain SS14)</name>
    <dbReference type="NCBI Taxonomy" id="990650"/>
    <lineage>
        <taxon>Eukaryota</taxon>
        <taxon>Fungi</taxon>
        <taxon>Dikarya</taxon>
        <taxon>Basidiomycota</taxon>
        <taxon>Agaricomycotina</taxon>
        <taxon>Agaricomycetes</taxon>
        <taxon>Phallomycetidae</taxon>
        <taxon>Geastrales</taxon>
        <taxon>Sphaerobolaceae</taxon>
        <taxon>Sphaerobolus</taxon>
    </lineage>
</organism>
<dbReference type="Proteomes" id="UP000054279">
    <property type="component" value="Unassembled WGS sequence"/>
</dbReference>
<sequence>MNTMDVDKPAAKEKPKMNAMVDVDKHTAEKSPSLLSLARTQLNATTGRIEKALPQRRSRPSPSPSVQVQEQIPKMERLSPQPFLSHKISTPVFCGRKPQARGTRKVAPLPRRKPLGGPLSSHSAEPRYPSDSSESALSIASSRNSSWSSMDSLGA</sequence>
<dbReference type="AlphaFoldDB" id="A0A0C9UEK4"/>
<feature type="compositionally biased region" description="Low complexity" evidence="1">
    <location>
        <begin position="130"/>
        <end position="155"/>
    </location>
</feature>
<evidence type="ECO:0000313" key="3">
    <source>
        <dbReference type="Proteomes" id="UP000054279"/>
    </source>
</evidence>
<feature type="compositionally biased region" description="Basic residues" evidence="1">
    <location>
        <begin position="98"/>
        <end position="114"/>
    </location>
</feature>
<dbReference type="HOGENOM" id="CLU_1696612_0_0_1"/>
<dbReference type="EMBL" id="KN837337">
    <property type="protein sequence ID" value="KIJ27402.1"/>
    <property type="molecule type" value="Genomic_DNA"/>
</dbReference>
<accession>A0A0C9UEK4</accession>
<gene>
    <name evidence="2" type="ORF">M422DRAFT_271463</name>
</gene>
<evidence type="ECO:0000313" key="2">
    <source>
        <dbReference type="EMBL" id="KIJ27402.1"/>
    </source>
</evidence>
<feature type="region of interest" description="Disordered" evidence="1">
    <location>
        <begin position="41"/>
        <end position="155"/>
    </location>
</feature>
<evidence type="ECO:0000256" key="1">
    <source>
        <dbReference type="SAM" id="MobiDB-lite"/>
    </source>
</evidence>
<protein>
    <submittedName>
        <fullName evidence="2">Uncharacterized protein</fullName>
    </submittedName>
</protein>
<keyword evidence="3" id="KW-1185">Reference proteome</keyword>
<proteinExistence type="predicted"/>
<name>A0A0C9UEK4_SPHS4</name>